<keyword evidence="3" id="KW-0862">Zinc</keyword>
<evidence type="ECO:0000313" key="10">
    <source>
        <dbReference type="Proteomes" id="UP001530377"/>
    </source>
</evidence>
<feature type="compositionally biased region" description="Polar residues" evidence="6">
    <location>
        <begin position="697"/>
        <end position="708"/>
    </location>
</feature>
<evidence type="ECO:0000256" key="5">
    <source>
        <dbReference type="PROSITE-ProRule" id="PRU00146"/>
    </source>
</evidence>
<feature type="region of interest" description="Disordered" evidence="6">
    <location>
        <begin position="696"/>
        <end position="738"/>
    </location>
</feature>
<name>A0ABD3SQ92_9STRA</name>
<dbReference type="InterPro" id="IPR053114">
    <property type="entry name" value="ATXR5/ATXR6"/>
</dbReference>
<accession>A0ABD3SQ92</accession>
<dbReference type="InterPro" id="IPR001214">
    <property type="entry name" value="SET_dom"/>
</dbReference>
<reference evidence="9 10" key="1">
    <citation type="submission" date="2024-10" db="EMBL/GenBank/DDBJ databases">
        <title>Updated reference genomes for cyclostephanoid diatoms.</title>
        <authorList>
            <person name="Roberts W.R."/>
            <person name="Alverson A.J."/>
        </authorList>
    </citation>
    <scope>NUCLEOTIDE SEQUENCE [LARGE SCALE GENOMIC DNA]</scope>
    <source>
        <strain evidence="9 10">AJA228-03</strain>
    </source>
</reference>
<dbReference type="Gene3D" id="3.30.40.10">
    <property type="entry name" value="Zinc/RING finger domain, C3HC4 (zinc finger)"/>
    <property type="match status" value="1"/>
</dbReference>
<dbReference type="PROSITE" id="PS50016">
    <property type="entry name" value="ZF_PHD_2"/>
    <property type="match status" value="1"/>
</dbReference>
<evidence type="ECO:0000256" key="2">
    <source>
        <dbReference type="ARBA" id="ARBA00022771"/>
    </source>
</evidence>
<dbReference type="SMART" id="SM00317">
    <property type="entry name" value="SET"/>
    <property type="match status" value="1"/>
</dbReference>
<dbReference type="GO" id="GO:0008270">
    <property type="term" value="F:zinc ion binding"/>
    <property type="evidence" value="ECO:0007669"/>
    <property type="project" value="UniProtKB-KW"/>
</dbReference>
<dbReference type="Proteomes" id="UP001530377">
    <property type="component" value="Unassembled WGS sequence"/>
</dbReference>
<evidence type="ECO:0000259" key="8">
    <source>
        <dbReference type="PROSITE" id="PS50280"/>
    </source>
</evidence>
<dbReference type="SMART" id="SM00249">
    <property type="entry name" value="PHD"/>
    <property type="match status" value="1"/>
</dbReference>
<evidence type="ECO:0000256" key="3">
    <source>
        <dbReference type="ARBA" id="ARBA00022833"/>
    </source>
</evidence>
<evidence type="ECO:0000259" key="7">
    <source>
        <dbReference type="PROSITE" id="PS50016"/>
    </source>
</evidence>
<dbReference type="InterPro" id="IPR019787">
    <property type="entry name" value="Znf_PHD-finger"/>
</dbReference>
<dbReference type="Pfam" id="PF21743">
    <property type="entry name" value="PTM_DIR17_Tudor"/>
    <property type="match status" value="1"/>
</dbReference>
<dbReference type="EMBL" id="JALLPB020000019">
    <property type="protein sequence ID" value="KAL3826541.1"/>
    <property type="molecule type" value="Genomic_DNA"/>
</dbReference>
<dbReference type="InterPro" id="IPR001876">
    <property type="entry name" value="Znf_RanBP2"/>
</dbReference>
<comment type="caution">
    <text evidence="9">The sequence shown here is derived from an EMBL/GenBank/DDBJ whole genome shotgun (WGS) entry which is preliminary data.</text>
</comment>
<gene>
    <name evidence="9" type="ORF">ACHAXA_003605</name>
</gene>
<dbReference type="InterPro" id="IPR047365">
    <property type="entry name" value="Tudor_AtPTM-like"/>
</dbReference>
<evidence type="ECO:0000256" key="6">
    <source>
        <dbReference type="SAM" id="MobiDB-lite"/>
    </source>
</evidence>
<feature type="region of interest" description="Disordered" evidence="6">
    <location>
        <begin position="526"/>
        <end position="545"/>
    </location>
</feature>
<feature type="compositionally biased region" description="Basic and acidic residues" evidence="6">
    <location>
        <begin position="722"/>
        <end position="733"/>
    </location>
</feature>
<feature type="domain" description="SET" evidence="8">
    <location>
        <begin position="1529"/>
        <end position="1651"/>
    </location>
</feature>
<dbReference type="CDD" id="cd15545">
    <property type="entry name" value="PHD_BAZ2A_like"/>
    <property type="match status" value="1"/>
</dbReference>
<dbReference type="PROSITE" id="PS50280">
    <property type="entry name" value="SET"/>
    <property type="match status" value="1"/>
</dbReference>
<feature type="compositionally biased region" description="Basic and acidic residues" evidence="6">
    <location>
        <begin position="529"/>
        <end position="541"/>
    </location>
</feature>
<dbReference type="PANTHER" id="PTHR48442">
    <property type="entry name" value="SET DOMAIN-CONTAINING PROTEIN"/>
    <property type="match status" value="1"/>
</dbReference>
<dbReference type="Pfam" id="PF00856">
    <property type="entry name" value="SET"/>
    <property type="match status" value="1"/>
</dbReference>
<dbReference type="PROSITE" id="PS01358">
    <property type="entry name" value="ZF_RANBP2_1"/>
    <property type="match status" value="2"/>
</dbReference>
<feature type="region of interest" description="Disordered" evidence="6">
    <location>
        <begin position="440"/>
        <end position="463"/>
    </location>
</feature>
<keyword evidence="1" id="KW-0479">Metal-binding</keyword>
<keyword evidence="10" id="KW-1185">Reference proteome</keyword>
<keyword evidence="2 5" id="KW-0863">Zinc-finger</keyword>
<keyword evidence="4" id="KW-0156">Chromatin regulator</keyword>
<feature type="domain" description="PHD-type" evidence="7">
    <location>
        <begin position="1296"/>
        <end position="1346"/>
    </location>
</feature>
<feature type="compositionally biased region" description="Polar residues" evidence="6">
    <location>
        <begin position="570"/>
        <end position="593"/>
    </location>
</feature>
<dbReference type="InterPro" id="IPR019786">
    <property type="entry name" value="Zinc_finger_PHD-type_CS"/>
</dbReference>
<dbReference type="Pfam" id="PF03457">
    <property type="entry name" value="HA"/>
    <property type="match status" value="1"/>
</dbReference>
<dbReference type="GO" id="GO:0006325">
    <property type="term" value="P:chromatin organization"/>
    <property type="evidence" value="ECO:0007669"/>
    <property type="project" value="UniProtKB-KW"/>
</dbReference>
<feature type="region of interest" description="Disordered" evidence="6">
    <location>
        <begin position="187"/>
        <end position="212"/>
    </location>
</feature>
<feature type="region of interest" description="Disordered" evidence="6">
    <location>
        <begin position="558"/>
        <end position="593"/>
    </location>
</feature>
<dbReference type="Gene3D" id="6.10.140.530">
    <property type="match status" value="1"/>
</dbReference>
<sequence length="1674" mass="188724">MAGGGSKEGKPIPAAGLPAGWVTRDKPRIVNAVSGNNDSMRKFWYSPILNLQFRSLTLPRIVVQSARRFLQYLKRANGDEGIAINEFRQNSAIDSDRRAGKGSIADVLLAPGKSPEATKPSPVVNVGDVGYTFRKEFHTGWYNGTVVEIRPHAGGKDRRCVYEDGDCEDLSLIELQNLAIIDPNVMKKKPSSAPKETTKTPKTNDAVHLPLPRNGRVYTTTEAYTVLSAFPKYTRERKRAIKFAHENGYIPKSERSIYKILEKVERVTPESNDAVHLPLPRNGRVYTKTEAFIALSSFPKYTRERKLAVKMAHESGYVPISMRSIYKFLEKYERGGKIVETHWGDKSNNNSWGRKFSELKEYKRKYGHTSVPVSTDKNLHDWAANQREYYARFLDAKGKKLISQEKIDLLKSIGFEFHVKKGNTVKSEATAVPKQRTCMMPSSHEEVNESRKSKRAVRPPQKVDEIYSYEQMKNLYRRKKSHEDDPLTSRHQSKKARIDPSTPGGHILSAINDDIPMDNAAASTLHVENSGDLRPDGRSLYDSDDDDREWLERVAASLGAEKRVTPPSAPNLNKLPSQNHPSHTKSDVASPSSLVTCQSNIKTGNCDNYAMKQPPQSVLISNIQSVSQDPVRNVLLSEYKVGSRYGTYVINKNDKRGRVGEVILENGDSWVEVAIGGTLKKYHITHLIVVPSKHSKASGSMNACNASTKSSSSKNIRAKSSASERKPPSTEKKKLPKVTNVPPKIELNVSNEEILLSNEKMIPAFSADHLFCWFCYVCDAANNPGASECNKCNGRKTDKSKRSILLGIAESAIMDESKTVEEAISCIPYSDRASIPKKLIEYLLEVKSLGPSNVEMFSYVPRPIIETYFYWMCGYCTTQNSYKRTTCSACLQGKGLADRSPLLKIAEDAAMNSQTSDDALLLLHPHERMVIPKTVMDVLVTCVFIITSRYGQQRRCRKAKKDGFDYCEAHCDPLLLIRPRLDEKQNFQVCNGVESILNDNEPISRGKISMINEVMPPLLSTIQSYQVNKLRWTINSIEDSVLCGEYTSFPLGMTIRKFFTNYGFHDGRIIKVVRKIWADRERRTDRPVLVYRCIYNDGDEEDFLHHEIISLSQLYDKRNVPPEAPPHKQIPLGAIYESRSGHTFKIIGHKTPRGCNTDEGGIVMVKFCHSSKCIELEIVELQKAILRKVSELISPSRNSSLSLYSDSNETATAPVLEWPMQCQSKSDGESGDERIEIFNGFSLHQRRYFASSDDHVAQLLTTSNINNPNDIRSGVSVGMWDPASSYDHLLWDPYASTVCEICDVNKDDNQVVICDACHKGFHTYCLRPVMVNIPRGDWWCSACSGRSKVHLSYSEFKANLSSDTREIFRYFGLPFHSPAEFFKVHSDAISLFSVDSQAAIKQYAISHQVGTKHVVFDVMNVKFIRSPEKNDWLLPTPLLSEKEYLPQIETWLLYFLLLTFYQISSVLSMVAAMKYCGMESNLMELAYTGNATEEMNDPSLEVDEITKMSKRNIEIYRAFQHNLKQGVLPPVEIFHDENFGFSVKALSFMRKHTLIGGYLGEVVTMEQSGQSSSDSLMVLLDTGSPKTSLIIDPTRAGNIARFLSGINNRSLVSRRKRNVRTRRFVMDGKMHVCLFTCRPVEAGEILNYDYNAGNEGKDIGQWTKTGFYDTSNFF</sequence>
<evidence type="ECO:0000313" key="9">
    <source>
        <dbReference type="EMBL" id="KAL3826541.1"/>
    </source>
</evidence>
<dbReference type="SUPFAM" id="SSF57903">
    <property type="entry name" value="FYVE/PHD zinc finger"/>
    <property type="match status" value="1"/>
</dbReference>
<dbReference type="InterPro" id="IPR005114">
    <property type="entry name" value="Helicase_assoc"/>
</dbReference>
<dbReference type="InterPro" id="IPR011011">
    <property type="entry name" value="Znf_FYVE_PHD"/>
</dbReference>
<dbReference type="Pfam" id="PF00628">
    <property type="entry name" value="PHD"/>
    <property type="match status" value="1"/>
</dbReference>
<feature type="region of interest" description="Disordered" evidence="6">
    <location>
        <begin position="476"/>
        <end position="511"/>
    </location>
</feature>
<dbReference type="InterPro" id="IPR001965">
    <property type="entry name" value="Znf_PHD"/>
</dbReference>
<dbReference type="SUPFAM" id="SSF82199">
    <property type="entry name" value="SET domain"/>
    <property type="match status" value="1"/>
</dbReference>
<evidence type="ECO:0000256" key="1">
    <source>
        <dbReference type="ARBA" id="ARBA00022723"/>
    </source>
</evidence>
<feature type="compositionally biased region" description="Low complexity" evidence="6">
    <location>
        <begin position="709"/>
        <end position="721"/>
    </location>
</feature>
<dbReference type="Gene3D" id="2.170.270.10">
    <property type="entry name" value="SET domain"/>
    <property type="match status" value="1"/>
</dbReference>
<dbReference type="InterPro" id="IPR046341">
    <property type="entry name" value="SET_dom_sf"/>
</dbReference>
<protein>
    <submittedName>
        <fullName evidence="9">Uncharacterized protein</fullName>
    </submittedName>
</protein>
<proteinExistence type="predicted"/>
<evidence type="ECO:0000256" key="4">
    <source>
        <dbReference type="ARBA" id="ARBA00022853"/>
    </source>
</evidence>
<dbReference type="InterPro" id="IPR013083">
    <property type="entry name" value="Znf_RING/FYVE/PHD"/>
</dbReference>
<dbReference type="PANTHER" id="PTHR48442:SF1">
    <property type="entry name" value="SET DOMAIN-CONTAINING PROTEIN"/>
    <property type="match status" value="1"/>
</dbReference>
<dbReference type="PROSITE" id="PS01359">
    <property type="entry name" value="ZF_PHD_1"/>
    <property type="match status" value="1"/>
</dbReference>
<organism evidence="9 10">
    <name type="scientific">Cyclostephanos tholiformis</name>
    <dbReference type="NCBI Taxonomy" id="382380"/>
    <lineage>
        <taxon>Eukaryota</taxon>
        <taxon>Sar</taxon>
        <taxon>Stramenopiles</taxon>
        <taxon>Ochrophyta</taxon>
        <taxon>Bacillariophyta</taxon>
        <taxon>Coscinodiscophyceae</taxon>
        <taxon>Thalassiosirophycidae</taxon>
        <taxon>Stephanodiscales</taxon>
        <taxon>Stephanodiscaceae</taxon>
        <taxon>Cyclostephanos</taxon>
    </lineage>
</organism>